<keyword evidence="3" id="KW-1185">Reference proteome</keyword>
<accession>A0AAW2C5W9</accession>
<dbReference type="InterPro" id="IPR007021">
    <property type="entry name" value="DUF659"/>
</dbReference>
<dbReference type="SUPFAM" id="SSF53098">
    <property type="entry name" value="Ribonuclease H-like"/>
    <property type="match status" value="1"/>
</dbReference>
<organism evidence="2 3">
    <name type="scientific">Lithocarpus litseifolius</name>
    <dbReference type="NCBI Taxonomy" id="425828"/>
    <lineage>
        <taxon>Eukaryota</taxon>
        <taxon>Viridiplantae</taxon>
        <taxon>Streptophyta</taxon>
        <taxon>Embryophyta</taxon>
        <taxon>Tracheophyta</taxon>
        <taxon>Spermatophyta</taxon>
        <taxon>Magnoliopsida</taxon>
        <taxon>eudicotyledons</taxon>
        <taxon>Gunneridae</taxon>
        <taxon>Pentapetalae</taxon>
        <taxon>rosids</taxon>
        <taxon>fabids</taxon>
        <taxon>Fagales</taxon>
        <taxon>Fagaceae</taxon>
        <taxon>Lithocarpus</taxon>
    </lineage>
</organism>
<feature type="domain" description="DUF659" evidence="1">
    <location>
        <begin position="5"/>
        <end position="78"/>
    </location>
</feature>
<gene>
    <name evidence="2" type="ORF">SO802_027344</name>
</gene>
<dbReference type="EMBL" id="JAZDWU010000009">
    <property type="protein sequence ID" value="KAK9992359.1"/>
    <property type="molecule type" value="Genomic_DNA"/>
</dbReference>
<protein>
    <recommendedName>
        <fullName evidence="1">DUF659 domain-containing protein</fullName>
    </recommendedName>
</protein>
<evidence type="ECO:0000313" key="3">
    <source>
        <dbReference type="Proteomes" id="UP001459277"/>
    </source>
</evidence>
<comment type="caution">
    <text evidence="2">The sequence shown here is derived from an EMBL/GenBank/DDBJ whole genome shotgun (WGS) entry which is preliminary data.</text>
</comment>
<name>A0AAW2C5W9_9ROSI</name>
<dbReference type="Proteomes" id="UP001459277">
    <property type="component" value="Unassembled WGS sequence"/>
</dbReference>
<sequence length="150" mass="17728">MKIGEKTFELLNAFVDQIGEANVVQIVSDYRSNYVLARKLLEAKRPNLYWTLCATHCIDLILEDIGKILRIAKTLERAIQLIGYIYNHGGVLNMMREYTNQRELVRARKTRFYTSYFTIKSIYKQTHNLRVMFTSEEWVRSRWAKEANAK</sequence>
<dbReference type="InterPro" id="IPR012337">
    <property type="entry name" value="RNaseH-like_sf"/>
</dbReference>
<dbReference type="PANTHER" id="PTHR32166:SF74">
    <property type="entry name" value="OS05G0256350 PROTEIN"/>
    <property type="match status" value="1"/>
</dbReference>
<reference evidence="2 3" key="1">
    <citation type="submission" date="2024-01" db="EMBL/GenBank/DDBJ databases">
        <title>A telomere-to-telomere, gap-free genome of sweet tea (Lithocarpus litseifolius).</title>
        <authorList>
            <person name="Zhou J."/>
        </authorList>
    </citation>
    <scope>NUCLEOTIDE SEQUENCE [LARGE SCALE GENOMIC DNA]</scope>
    <source>
        <strain evidence="2">Zhou-2022a</strain>
        <tissue evidence="2">Leaf</tissue>
    </source>
</reference>
<evidence type="ECO:0000313" key="2">
    <source>
        <dbReference type="EMBL" id="KAK9992359.1"/>
    </source>
</evidence>
<dbReference type="Pfam" id="PF04937">
    <property type="entry name" value="DUF659"/>
    <property type="match status" value="1"/>
</dbReference>
<dbReference type="PANTHER" id="PTHR32166">
    <property type="entry name" value="OSJNBA0013A04.12 PROTEIN"/>
    <property type="match status" value="1"/>
</dbReference>
<evidence type="ECO:0000259" key="1">
    <source>
        <dbReference type="Pfam" id="PF04937"/>
    </source>
</evidence>
<proteinExistence type="predicted"/>
<dbReference type="AlphaFoldDB" id="A0AAW2C5W9"/>